<evidence type="ECO:0000256" key="1">
    <source>
        <dbReference type="ARBA" id="ARBA00007521"/>
    </source>
</evidence>
<dbReference type="PANTHER" id="PTHR33988">
    <property type="entry name" value="ENDORIBONUCLEASE MAZF-RELATED"/>
    <property type="match status" value="1"/>
</dbReference>
<reference evidence="4 5" key="1">
    <citation type="submission" date="2019-03" db="EMBL/GenBank/DDBJ databases">
        <title>Genomic Encyclopedia of Type Strains, Phase IV (KMG-IV): sequencing the most valuable type-strain genomes for metagenomic binning, comparative biology and taxonomic classification.</title>
        <authorList>
            <person name="Goeker M."/>
        </authorList>
    </citation>
    <scope>NUCLEOTIDE SEQUENCE [LARGE SCALE GENOMIC DNA]</scope>
    <source>
        <strain evidence="4 5">DSM 28697</strain>
    </source>
</reference>
<dbReference type="Gene3D" id="2.30.30.110">
    <property type="match status" value="1"/>
</dbReference>
<protein>
    <recommendedName>
        <fullName evidence="3">mRNA interferase</fullName>
        <ecNumber evidence="3">3.1.-.-</ecNumber>
    </recommendedName>
</protein>
<dbReference type="GO" id="GO:0006402">
    <property type="term" value="P:mRNA catabolic process"/>
    <property type="evidence" value="ECO:0007669"/>
    <property type="project" value="TreeGrafter"/>
</dbReference>
<name>A0A4R6TU06_9BACI</name>
<proteinExistence type="inferred from homology"/>
<dbReference type="EMBL" id="SNYJ01000014">
    <property type="protein sequence ID" value="TDQ37180.1"/>
    <property type="molecule type" value="Genomic_DNA"/>
</dbReference>
<keyword evidence="2" id="KW-1277">Toxin-antitoxin system</keyword>
<dbReference type="OrthoDB" id="9808744at2"/>
<keyword evidence="3" id="KW-0255">Endonuclease</keyword>
<keyword evidence="5" id="KW-1185">Reference proteome</keyword>
<evidence type="ECO:0000256" key="2">
    <source>
        <dbReference type="ARBA" id="ARBA00022649"/>
    </source>
</evidence>
<dbReference type="PANTHER" id="PTHR33988:SF3">
    <property type="entry name" value="ENDORIBONUCLEASE TOXIN CHPB-RELATED"/>
    <property type="match status" value="1"/>
</dbReference>
<dbReference type="RefSeq" id="WP_133581378.1">
    <property type="nucleotide sequence ID" value="NZ_SNYJ01000014.1"/>
</dbReference>
<comment type="caution">
    <text evidence="4">The sequence shown here is derived from an EMBL/GenBank/DDBJ whole genome shotgun (WGS) entry which is preliminary data.</text>
</comment>
<evidence type="ECO:0000313" key="5">
    <source>
        <dbReference type="Proteomes" id="UP000295632"/>
    </source>
</evidence>
<accession>A0A4R6TU06</accession>
<dbReference type="PIRSF" id="PIRSF033490">
    <property type="entry name" value="MazF"/>
    <property type="match status" value="1"/>
</dbReference>
<evidence type="ECO:0000313" key="4">
    <source>
        <dbReference type="EMBL" id="TDQ37180.1"/>
    </source>
</evidence>
<dbReference type="InterPro" id="IPR003477">
    <property type="entry name" value="PemK-like"/>
</dbReference>
<gene>
    <name evidence="4" type="ORF">EV213_11459</name>
</gene>
<sequence>MASVERGDLIMINFDPTKGVEQAGHRPALVISRKVFNEATGLTFICPITSQQKNYPFEVSLGEDLPIHGVVLTDQLKSLDLDSRTFDVRGSVPESIITEVQQKLNKIINE</sequence>
<organism evidence="4 5">
    <name type="scientific">Aureibacillus halotolerans</name>
    <dbReference type="NCBI Taxonomy" id="1508390"/>
    <lineage>
        <taxon>Bacteria</taxon>
        <taxon>Bacillati</taxon>
        <taxon>Bacillota</taxon>
        <taxon>Bacilli</taxon>
        <taxon>Bacillales</taxon>
        <taxon>Bacillaceae</taxon>
        <taxon>Aureibacillus</taxon>
    </lineage>
</organism>
<dbReference type="Proteomes" id="UP000295632">
    <property type="component" value="Unassembled WGS sequence"/>
</dbReference>
<dbReference type="GO" id="GO:0004521">
    <property type="term" value="F:RNA endonuclease activity"/>
    <property type="evidence" value="ECO:0007669"/>
    <property type="project" value="TreeGrafter"/>
</dbReference>
<dbReference type="EC" id="3.1.-.-" evidence="3"/>
<keyword evidence="3" id="KW-0378">Hydrolase</keyword>
<comment type="similarity">
    <text evidence="1 3">Belongs to the PemK/MazF family.</text>
</comment>
<dbReference type="GO" id="GO:0003677">
    <property type="term" value="F:DNA binding"/>
    <property type="evidence" value="ECO:0007669"/>
    <property type="project" value="InterPro"/>
</dbReference>
<comment type="function">
    <text evidence="3">Toxic component of a type II toxin-antitoxin (TA) system.</text>
</comment>
<dbReference type="InterPro" id="IPR011067">
    <property type="entry name" value="Plasmid_toxin/cell-grow_inhib"/>
</dbReference>
<evidence type="ECO:0000256" key="3">
    <source>
        <dbReference type="PIRNR" id="PIRNR033490"/>
    </source>
</evidence>
<dbReference type="Pfam" id="PF02452">
    <property type="entry name" value="PemK_toxin"/>
    <property type="match status" value="1"/>
</dbReference>
<dbReference type="GO" id="GO:0016787">
    <property type="term" value="F:hydrolase activity"/>
    <property type="evidence" value="ECO:0007669"/>
    <property type="project" value="UniProtKB-KW"/>
</dbReference>
<keyword evidence="3" id="KW-0540">Nuclease</keyword>
<dbReference type="AlphaFoldDB" id="A0A4R6TU06"/>
<dbReference type="SUPFAM" id="SSF50118">
    <property type="entry name" value="Cell growth inhibitor/plasmid maintenance toxic component"/>
    <property type="match status" value="1"/>
</dbReference>
<dbReference type="GO" id="GO:0016075">
    <property type="term" value="P:rRNA catabolic process"/>
    <property type="evidence" value="ECO:0007669"/>
    <property type="project" value="TreeGrafter"/>
</dbReference>